<sequence length="86" mass="9369">SQFSGSAHHRAGFFLCLWPERTLSGFTKFGKSDPSTVECGRKPQNFEFTPPNGFLDGLNSIEGFRPVANAPLQHSRALDAAACADR</sequence>
<keyword evidence="1" id="KW-1185">Reference proteome</keyword>
<dbReference type="AlphaFoldDB" id="A0A6P8BI54"/>
<gene>
    <name evidence="2" type="ORF">PgNI_00607</name>
</gene>
<reference evidence="2" key="1">
    <citation type="journal article" date="2019" name="Mol. Biol. Evol.">
        <title>Blast fungal genomes show frequent chromosomal changes, gene gains and losses, and effector gene turnover.</title>
        <authorList>
            <person name="Gomez Luciano L.B."/>
            <person name="Jason Tsai I."/>
            <person name="Chuma I."/>
            <person name="Tosa Y."/>
            <person name="Chen Y.H."/>
            <person name="Li J.Y."/>
            <person name="Li M.Y."/>
            <person name="Jade Lu M.Y."/>
            <person name="Nakayashiki H."/>
            <person name="Li W.H."/>
        </authorList>
    </citation>
    <scope>NUCLEOTIDE SEQUENCE</scope>
    <source>
        <strain evidence="2">NI907</strain>
    </source>
</reference>
<proteinExistence type="predicted"/>
<dbReference type="KEGG" id="pgri:PgNI_00607"/>
<evidence type="ECO:0000313" key="2">
    <source>
        <dbReference type="RefSeq" id="XP_030986724.1"/>
    </source>
</evidence>
<accession>A0A6P8BI54</accession>
<dbReference type="GeneID" id="41955599"/>
<feature type="non-terminal residue" evidence="2">
    <location>
        <position position="1"/>
    </location>
</feature>
<reference evidence="2" key="3">
    <citation type="submission" date="2025-08" db="UniProtKB">
        <authorList>
            <consortium name="RefSeq"/>
        </authorList>
    </citation>
    <scope>IDENTIFICATION</scope>
    <source>
        <strain evidence="2">NI907</strain>
    </source>
</reference>
<reference evidence="2" key="2">
    <citation type="submission" date="2019-10" db="EMBL/GenBank/DDBJ databases">
        <authorList>
            <consortium name="NCBI Genome Project"/>
        </authorList>
    </citation>
    <scope>NUCLEOTIDE SEQUENCE</scope>
    <source>
        <strain evidence="2">NI907</strain>
    </source>
</reference>
<evidence type="ECO:0000313" key="1">
    <source>
        <dbReference type="Proteomes" id="UP000515153"/>
    </source>
</evidence>
<dbReference type="Proteomes" id="UP000515153">
    <property type="component" value="Unplaced"/>
</dbReference>
<organism evidence="1 2">
    <name type="scientific">Pyricularia grisea</name>
    <name type="common">Crabgrass-specific blast fungus</name>
    <name type="synonym">Magnaporthe grisea</name>
    <dbReference type="NCBI Taxonomy" id="148305"/>
    <lineage>
        <taxon>Eukaryota</taxon>
        <taxon>Fungi</taxon>
        <taxon>Dikarya</taxon>
        <taxon>Ascomycota</taxon>
        <taxon>Pezizomycotina</taxon>
        <taxon>Sordariomycetes</taxon>
        <taxon>Sordariomycetidae</taxon>
        <taxon>Magnaporthales</taxon>
        <taxon>Pyriculariaceae</taxon>
        <taxon>Pyricularia</taxon>
    </lineage>
</organism>
<protein>
    <submittedName>
        <fullName evidence="2">Uncharacterized protein</fullName>
    </submittedName>
</protein>
<dbReference type="RefSeq" id="XP_030986724.1">
    <property type="nucleotide sequence ID" value="XM_031120685.1"/>
</dbReference>
<name>A0A6P8BI54_PYRGI</name>